<sequence length="363" mass="39508">MTWDGGFKTRIAPKKPKGVKSKSLIPALGRHRHNSQQLDGVGSFRVSVANEDSIPSLLGLPGMLKPGMVDGSAQSAVWSTELHSQDDLIVTTPSPPPNLEGPETLPPPHLRVSPKLQEISIAKLSYPLFSNTISNVKQLPKAAVGGTLKEGGLEKSTPLEEGFAKDNVTLPVSVPATVLSGSTVLNSTSESPLANTMVSPSSSLQNPCSSENTAPVTNITATMEEVMGQILMELRAIKVSQEETRWETKDRLTQLNTHLTLLLTRVSQVEQRFSYLEDIKNQVESTTSQVQSELENLQMKLDEMENRSQRSNLKFVGVPESGSLVTKVVSKLICKSILRDLAKSEGDLSIMRAHRVPFVRPTN</sequence>
<feature type="coiled-coil region" evidence="1">
    <location>
        <begin position="276"/>
        <end position="314"/>
    </location>
</feature>
<evidence type="ECO:0000256" key="2">
    <source>
        <dbReference type="SAM" id="MobiDB-lite"/>
    </source>
</evidence>
<feature type="compositionally biased region" description="Low complexity" evidence="2">
    <location>
        <begin position="199"/>
        <end position="210"/>
    </location>
</feature>
<dbReference type="AlphaFoldDB" id="A0AAV7VTK4"/>
<feature type="compositionally biased region" description="Basic residues" evidence="2">
    <location>
        <begin position="11"/>
        <end position="20"/>
    </location>
</feature>
<reference evidence="3" key="1">
    <citation type="journal article" date="2022" name="bioRxiv">
        <title>Sequencing and chromosome-scale assembly of the giantPleurodeles waltlgenome.</title>
        <authorList>
            <person name="Brown T."/>
            <person name="Elewa A."/>
            <person name="Iarovenko S."/>
            <person name="Subramanian E."/>
            <person name="Araus A.J."/>
            <person name="Petzold A."/>
            <person name="Susuki M."/>
            <person name="Suzuki K.-i.T."/>
            <person name="Hayashi T."/>
            <person name="Toyoda A."/>
            <person name="Oliveira C."/>
            <person name="Osipova E."/>
            <person name="Leigh N.D."/>
            <person name="Simon A."/>
            <person name="Yun M.H."/>
        </authorList>
    </citation>
    <scope>NUCLEOTIDE SEQUENCE</scope>
    <source>
        <strain evidence="3">20211129_DDA</strain>
        <tissue evidence="3">Liver</tissue>
    </source>
</reference>
<dbReference type="InterPro" id="IPR004244">
    <property type="entry name" value="Transposase_22"/>
</dbReference>
<feature type="region of interest" description="Disordered" evidence="2">
    <location>
        <begin position="1"/>
        <end position="21"/>
    </location>
</feature>
<accession>A0AAV7VTK4</accession>
<evidence type="ECO:0000313" key="3">
    <source>
        <dbReference type="EMBL" id="KAJ1204010.1"/>
    </source>
</evidence>
<dbReference type="EMBL" id="JANPWB010000003">
    <property type="protein sequence ID" value="KAJ1204010.1"/>
    <property type="molecule type" value="Genomic_DNA"/>
</dbReference>
<keyword evidence="1" id="KW-0175">Coiled coil</keyword>
<dbReference type="Proteomes" id="UP001066276">
    <property type="component" value="Chromosome 2_1"/>
</dbReference>
<proteinExistence type="predicted"/>
<evidence type="ECO:0000313" key="4">
    <source>
        <dbReference type="Proteomes" id="UP001066276"/>
    </source>
</evidence>
<evidence type="ECO:0000256" key="1">
    <source>
        <dbReference type="SAM" id="Coils"/>
    </source>
</evidence>
<feature type="region of interest" description="Disordered" evidence="2">
    <location>
        <begin position="189"/>
        <end position="212"/>
    </location>
</feature>
<name>A0AAV7VTK4_PLEWA</name>
<gene>
    <name evidence="3" type="ORF">NDU88_007791</name>
</gene>
<organism evidence="3 4">
    <name type="scientific">Pleurodeles waltl</name>
    <name type="common">Iberian ribbed newt</name>
    <dbReference type="NCBI Taxonomy" id="8319"/>
    <lineage>
        <taxon>Eukaryota</taxon>
        <taxon>Metazoa</taxon>
        <taxon>Chordata</taxon>
        <taxon>Craniata</taxon>
        <taxon>Vertebrata</taxon>
        <taxon>Euteleostomi</taxon>
        <taxon>Amphibia</taxon>
        <taxon>Batrachia</taxon>
        <taxon>Caudata</taxon>
        <taxon>Salamandroidea</taxon>
        <taxon>Salamandridae</taxon>
        <taxon>Pleurodelinae</taxon>
        <taxon>Pleurodeles</taxon>
    </lineage>
</organism>
<feature type="compositionally biased region" description="Polar residues" evidence="2">
    <location>
        <begin position="189"/>
        <end position="198"/>
    </location>
</feature>
<dbReference type="PANTHER" id="PTHR11505">
    <property type="entry name" value="L1 TRANSPOSABLE ELEMENT-RELATED"/>
    <property type="match status" value="1"/>
</dbReference>
<comment type="caution">
    <text evidence="3">The sequence shown here is derived from an EMBL/GenBank/DDBJ whole genome shotgun (WGS) entry which is preliminary data.</text>
</comment>
<keyword evidence="4" id="KW-1185">Reference proteome</keyword>
<protein>
    <submittedName>
        <fullName evidence="3">Uncharacterized protein</fullName>
    </submittedName>
</protein>